<evidence type="ECO:0000313" key="1">
    <source>
        <dbReference type="EMBL" id="MBA2132780.1"/>
    </source>
</evidence>
<name>A0A8J6HZI0_9FIRM</name>
<proteinExistence type="predicted"/>
<reference evidence="1" key="1">
    <citation type="submission" date="2020-06" db="EMBL/GenBank/DDBJ databases">
        <title>Novel chitinolytic bacterium.</title>
        <authorList>
            <person name="Ungkulpasvich U."/>
            <person name="Kosugi A."/>
            <person name="Uke A."/>
        </authorList>
    </citation>
    <scope>NUCLEOTIDE SEQUENCE</scope>
    <source>
        <strain evidence="1">UUS1-1</strain>
    </source>
</reference>
<keyword evidence="2" id="KW-1185">Reference proteome</keyword>
<gene>
    <name evidence="1" type="ORF">G5B42_04380</name>
</gene>
<evidence type="ECO:0000313" key="2">
    <source>
        <dbReference type="Proteomes" id="UP000657177"/>
    </source>
</evidence>
<dbReference type="RefSeq" id="WP_181339237.1">
    <property type="nucleotide sequence ID" value="NZ_JAAKDE010000008.1"/>
</dbReference>
<organism evidence="1 2">
    <name type="scientific">Capillibacterium thermochitinicola</name>
    <dbReference type="NCBI Taxonomy" id="2699427"/>
    <lineage>
        <taxon>Bacteria</taxon>
        <taxon>Bacillati</taxon>
        <taxon>Bacillota</taxon>
        <taxon>Capillibacterium</taxon>
    </lineage>
</organism>
<accession>A0A8J6HZI0</accession>
<dbReference type="EMBL" id="JAAKDE010000008">
    <property type="protein sequence ID" value="MBA2132780.1"/>
    <property type="molecule type" value="Genomic_DNA"/>
</dbReference>
<dbReference type="Proteomes" id="UP000657177">
    <property type="component" value="Unassembled WGS sequence"/>
</dbReference>
<comment type="caution">
    <text evidence="1">The sequence shown here is derived from an EMBL/GenBank/DDBJ whole genome shotgun (WGS) entry which is preliminary data.</text>
</comment>
<protein>
    <submittedName>
        <fullName evidence="1">Quinate 5-dehydrogenase</fullName>
    </submittedName>
</protein>
<dbReference type="AlphaFoldDB" id="A0A8J6HZI0"/>
<sequence length="302" mass="33854">MKHIVSVSLGSSTRDHRVQMELLGEEYVIERIGMDGDMKKLHETIQRLDGKVDAIGLGGITGLFPVGDKTYVLRSARPLLKATRHTPLVDGTGWKRVLERQVILDLDREGVVPVRGKKVLLTVAFDRYSMAQAFAELDCELSCGDLVFSFGLPVLIRGFHNLHRVVRTLAPVVCLMPFAWLYPTGKREEQVEDPRKFARFYQEADIIAGDYLYIQRFMPDDLGGKIIITNTVTQQNVADLKARGVKTLVTTTPNLGGRSFGSNLIQAVTVAYLGKNPETITDEEYVQVTRELGFKPRIEHLN</sequence>